<evidence type="ECO:0000313" key="2">
    <source>
        <dbReference type="EMBL" id="KAF6725167.1"/>
    </source>
</evidence>
<keyword evidence="1" id="KW-1133">Transmembrane helix</keyword>
<feature type="transmembrane region" description="Helical" evidence="1">
    <location>
        <begin position="42"/>
        <end position="66"/>
    </location>
</feature>
<comment type="caution">
    <text evidence="2">The sequence shown here is derived from an EMBL/GenBank/DDBJ whole genome shotgun (WGS) entry which is preliminary data.</text>
</comment>
<accession>A0A834C3U1</accession>
<protein>
    <submittedName>
        <fullName evidence="2">Uncharacterized protein</fullName>
    </submittedName>
</protein>
<sequence>MSDPGWTPRRMADGVCPSSARGDLPFSVRGGVGGDFLQRLSLLLVCSTLSPASLSLHLSVFWVLVVRRKMTVVGTKFAL</sequence>
<evidence type="ECO:0000313" key="3">
    <source>
        <dbReference type="Proteomes" id="UP000646548"/>
    </source>
</evidence>
<gene>
    <name evidence="2" type="ORF">FQA47_014430</name>
</gene>
<reference evidence="2" key="1">
    <citation type="journal article" name="BMC Genomics">
        <title>Long-read sequencing and de novo genome assembly of marine medaka (Oryzias melastigma).</title>
        <authorList>
            <person name="Liang P."/>
            <person name="Saqib H.S.A."/>
            <person name="Ni X."/>
            <person name="Shen Y."/>
        </authorList>
    </citation>
    <scope>NUCLEOTIDE SEQUENCE</scope>
    <source>
        <strain evidence="2">Bigg-433</strain>
    </source>
</reference>
<dbReference type="AlphaFoldDB" id="A0A834C3U1"/>
<keyword evidence="1" id="KW-0472">Membrane</keyword>
<dbReference type="Proteomes" id="UP000646548">
    <property type="component" value="Unassembled WGS sequence"/>
</dbReference>
<proteinExistence type="predicted"/>
<organism evidence="2 3">
    <name type="scientific">Oryzias melastigma</name>
    <name type="common">Marine medaka</name>
    <dbReference type="NCBI Taxonomy" id="30732"/>
    <lineage>
        <taxon>Eukaryota</taxon>
        <taxon>Metazoa</taxon>
        <taxon>Chordata</taxon>
        <taxon>Craniata</taxon>
        <taxon>Vertebrata</taxon>
        <taxon>Euteleostomi</taxon>
        <taxon>Actinopterygii</taxon>
        <taxon>Neopterygii</taxon>
        <taxon>Teleostei</taxon>
        <taxon>Neoteleostei</taxon>
        <taxon>Acanthomorphata</taxon>
        <taxon>Ovalentaria</taxon>
        <taxon>Atherinomorphae</taxon>
        <taxon>Beloniformes</taxon>
        <taxon>Adrianichthyidae</taxon>
        <taxon>Oryziinae</taxon>
        <taxon>Oryzias</taxon>
    </lineage>
</organism>
<evidence type="ECO:0000256" key="1">
    <source>
        <dbReference type="SAM" id="Phobius"/>
    </source>
</evidence>
<dbReference type="EMBL" id="WKFB01000371">
    <property type="protein sequence ID" value="KAF6725167.1"/>
    <property type="molecule type" value="Genomic_DNA"/>
</dbReference>
<name>A0A834C3U1_ORYME</name>
<keyword evidence="1" id="KW-0812">Transmembrane</keyword>